<organism evidence="1 2">
    <name type="scientific">Trichonephila clavipes</name>
    <name type="common">Golden silk orbweaver</name>
    <name type="synonym">Nephila clavipes</name>
    <dbReference type="NCBI Taxonomy" id="2585209"/>
    <lineage>
        <taxon>Eukaryota</taxon>
        <taxon>Metazoa</taxon>
        <taxon>Ecdysozoa</taxon>
        <taxon>Arthropoda</taxon>
        <taxon>Chelicerata</taxon>
        <taxon>Arachnida</taxon>
        <taxon>Araneae</taxon>
        <taxon>Araneomorphae</taxon>
        <taxon>Entelegynae</taxon>
        <taxon>Araneoidea</taxon>
        <taxon>Nephilidae</taxon>
        <taxon>Trichonephila</taxon>
    </lineage>
</organism>
<protein>
    <submittedName>
        <fullName evidence="1">Reverse transcriptase</fullName>
    </submittedName>
</protein>
<evidence type="ECO:0000313" key="2">
    <source>
        <dbReference type="Proteomes" id="UP000887159"/>
    </source>
</evidence>
<dbReference type="AlphaFoldDB" id="A0A8X6S8I6"/>
<dbReference type="GO" id="GO:0003676">
    <property type="term" value="F:nucleic acid binding"/>
    <property type="evidence" value="ECO:0007669"/>
    <property type="project" value="InterPro"/>
</dbReference>
<dbReference type="InterPro" id="IPR036397">
    <property type="entry name" value="RNaseH_sf"/>
</dbReference>
<gene>
    <name evidence="1" type="primary">RF55_23213</name>
    <name evidence="1" type="ORF">TNCV_3503141</name>
</gene>
<dbReference type="GO" id="GO:0003964">
    <property type="term" value="F:RNA-directed DNA polymerase activity"/>
    <property type="evidence" value="ECO:0007669"/>
    <property type="project" value="UniProtKB-KW"/>
</dbReference>
<evidence type="ECO:0000313" key="1">
    <source>
        <dbReference type="EMBL" id="GFY02433.1"/>
    </source>
</evidence>
<dbReference type="Gene3D" id="3.30.420.10">
    <property type="entry name" value="Ribonuclease H-like superfamily/Ribonuclease H"/>
    <property type="match status" value="1"/>
</dbReference>
<keyword evidence="1" id="KW-0808">Transferase</keyword>
<proteinExistence type="predicted"/>
<keyword evidence="1" id="KW-0548">Nucleotidyltransferase</keyword>
<comment type="caution">
    <text evidence="1">The sequence shown here is derived from an EMBL/GenBank/DDBJ whole genome shotgun (WGS) entry which is preliminary data.</text>
</comment>
<name>A0A8X6S8I6_TRICX</name>
<keyword evidence="2" id="KW-1185">Reference proteome</keyword>
<accession>A0A8X6S8I6</accession>
<dbReference type="EMBL" id="BMAU01021233">
    <property type="protein sequence ID" value="GFY02433.1"/>
    <property type="molecule type" value="Genomic_DNA"/>
</dbReference>
<reference evidence="1" key="1">
    <citation type="submission" date="2020-08" db="EMBL/GenBank/DDBJ databases">
        <title>Multicomponent nature underlies the extraordinary mechanical properties of spider dragline silk.</title>
        <authorList>
            <person name="Kono N."/>
            <person name="Nakamura H."/>
            <person name="Mori M."/>
            <person name="Yoshida Y."/>
            <person name="Ohtoshi R."/>
            <person name="Malay A.D."/>
            <person name="Moran D.A.P."/>
            <person name="Tomita M."/>
            <person name="Numata K."/>
            <person name="Arakawa K."/>
        </authorList>
    </citation>
    <scope>NUCLEOTIDE SEQUENCE</scope>
</reference>
<sequence length="193" mass="21922">MLKLRTTTCVHLAPLHDEFVGLDLTLSIVWHQQQQPNRHKRIWRGMVLPAVRRLIGYGKKRHQLQCSKIRERISYGSILTLQWVPSHTGIPGNERVEQKTKKEAELSQPEVPLTLSRTKNIAHTHIDKCTALTQETKSLGHPWATLATVGPIQRHLERAEACSAFTLPPDMTSWKYTSIGFAFPLYESPCVAS</sequence>
<dbReference type="Proteomes" id="UP000887159">
    <property type="component" value="Unassembled WGS sequence"/>
</dbReference>
<keyword evidence="1" id="KW-0695">RNA-directed DNA polymerase</keyword>